<evidence type="ECO:0000313" key="10">
    <source>
        <dbReference type="Proteomes" id="UP000629098"/>
    </source>
</evidence>
<keyword evidence="7" id="KW-0326">Glycosidase</keyword>
<dbReference type="GO" id="GO:0090729">
    <property type="term" value="F:toxin activity"/>
    <property type="evidence" value="ECO:0007669"/>
    <property type="project" value="UniProtKB-KW"/>
</dbReference>
<accession>A0A8J6XJ63</accession>
<keyword evidence="10" id="KW-1185">Reference proteome</keyword>
<evidence type="ECO:0000256" key="5">
    <source>
        <dbReference type="ARBA" id="ARBA00023026"/>
    </source>
</evidence>
<dbReference type="GO" id="GO:0016020">
    <property type="term" value="C:membrane"/>
    <property type="evidence" value="ECO:0007669"/>
    <property type="project" value="UniProtKB-SubCell"/>
</dbReference>
<dbReference type="AlphaFoldDB" id="A0A8J6XJ63"/>
<keyword evidence="3" id="KW-0677">Repeat</keyword>
<dbReference type="PANTHER" id="PTHR12304:SF46">
    <property type="entry name" value="INOSINE-ADENOSINE-GUANOSINE-NUCLEOSIDE HYDROLASE"/>
    <property type="match status" value="1"/>
</dbReference>
<dbReference type="Proteomes" id="UP000629098">
    <property type="component" value="Unassembled WGS sequence"/>
</dbReference>
<evidence type="ECO:0000256" key="4">
    <source>
        <dbReference type="ARBA" id="ARBA00022801"/>
    </source>
</evidence>
<dbReference type="GO" id="GO:0005509">
    <property type="term" value="F:calcium ion binding"/>
    <property type="evidence" value="ECO:0007669"/>
    <property type="project" value="InterPro"/>
</dbReference>
<dbReference type="InterPro" id="IPR018511">
    <property type="entry name" value="Hemolysin-typ_Ca-bd_CS"/>
</dbReference>
<dbReference type="Gene3D" id="2.150.10.10">
    <property type="entry name" value="Serralysin-like metalloprotease, C-terminal"/>
    <property type="match status" value="2"/>
</dbReference>
<comment type="subcellular location">
    <subcellularLocation>
        <location evidence="1">Membrane</location>
    </subcellularLocation>
</comment>
<keyword evidence="6" id="KW-0472">Membrane</keyword>
<dbReference type="InterPro" id="IPR036452">
    <property type="entry name" value="Ribo_hydro-like"/>
</dbReference>
<organism evidence="9 10">
    <name type="scientific">Iningainema tapete BLCC-T55</name>
    <dbReference type="NCBI Taxonomy" id="2748662"/>
    <lineage>
        <taxon>Bacteria</taxon>
        <taxon>Bacillati</taxon>
        <taxon>Cyanobacteriota</taxon>
        <taxon>Cyanophyceae</taxon>
        <taxon>Nostocales</taxon>
        <taxon>Scytonemataceae</taxon>
        <taxon>Iningainema tapete</taxon>
    </lineage>
</organism>
<dbReference type="GO" id="GO:0008477">
    <property type="term" value="F:purine nucleosidase activity"/>
    <property type="evidence" value="ECO:0007669"/>
    <property type="project" value="TreeGrafter"/>
</dbReference>
<keyword evidence="4 9" id="KW-0378">Hydrolase</keyword>
<evidence type="ECO:0000256" key="2">
    <source>
        <dbReference type="ARBA" id="ARBA00022656"/>
    </source>
</evidence>
<dbReference type="Pfam" id="PF01156">
    <property type="entry name" value="IU_nuc_hydro"/>
    <property type="match status" value="1"/>
</dbReference>
<dbReference type="Pfam" id="PF00353">
    <property type="entry name" value="HemolysinCabind"/>
    <property type="match status" value="3"/>
</dbReference>
<feature type="domain" description="Inosine/uridine-preferring nucleoside hydrolase" evidence="8">
    <location>
        <begin position="14"/>
        <end position="301"/>
    </location>
</feature>
<name>A0A8J6XJ63_9CYAN</name>
<keyword evidence="2" id="KW-0800">Toxin</keyword>
<sequence length="537" mass="55935">MTQDTSISVKPIPLIVDDDGSQDGLTALAYTLANPKFSIEAITINQGIARPEFFVNNNLSRMLARLGETDIPVGIGREDPLSGNNTYPSFIREGSDTFWAPFVTLPDTAPPLQTRNAAELIVETVKQSSEPVAILATGSLTNIAEALRLDPSIIDNISVVQILGGAVFVPGNLGVLPTPPFSTNEVAEFNIWVDPVAAGEVFAAGERGLKIQLTPLDATNQISFDQDDLQAWRATKTPESAIASEFLDFALTVIQSGNDPNPVWDLIAAINLSETDFSPETPLYIEVDTESDPGTTQGQTKAVPGLPPNTLASLNPSFNNISYSASEIFAVLAAQASVPGFSVGTTGDDTLFGTDAADTISGLSGDDIIYGNGGEDTLLGGRGNDIIFGSSSNEFISGGAGNDTIYGNGGEDQLYGGDGDDLIYGGSQADRIFAGAGNDTIFAGGGNDFINTGAGNDTVWLGTGATTIVLEKGVGYDTINNFQLGATKFQVGSLDNLQFANSANGAQILLADDLLAVLPGQSASTINSNADTIFVVV</sequence>
<dbReference type="RefSeq" id="WP_190836914.1">
    <property type="nucleotide sequence ID" value="NZ_CAWPPI010000118.1"/>
</dbReference>
<dbReference type="InterPro" id="IPR011049">
    <property type="entry name" value="Serralysin-like_metalloprot_C"/>
</dbReference>
<evidence type="ECO:0000256" key="7">
    <source>
        <dbReference type="ARBA" id="ARBA00023295"/>
    </source>
</evidence>
<dbReference type="GO" id="GO:0005576">
    <property type="term" value="C:extracellular region"/>
    <property type="evidence" value="ECO:0007669"/>
    <property type="project" value="InterPro"/>
</dbReference>
<dbReference type="EMBL" id="JACXAE010000118">
    <property type="protein sequence ID" value="MBD2777860.1"/>
    <property type="molecule type" value="Genomic_DNA"/>
</dbReference>
<comment type="caution">
    <text evidence="9">The sequence shown here is derived from an EMBL/GenBank/DDBJ whole genome shotgun (WGS) entry which is preliminary data.</text>
</comment>
<dbReference type="GO" id="GO:0005829">
    <property type="term" value="C:cytosol"/>
    <property type="evidence" value="ECO:0007669"/>
    <property type="project" value="TreeGrafter"/>
</dbReference>
<dbReference type="GO" id="GO:0006152">
    <property type="term" value="P:purine nucleoside catabolic process"/>
    <property type="evidence" value="ECO:0007669"/>
    <property type="project" value="TreeGrafter"/>
</dbReference>
<evidence type="ECO:0000259" key="8">
    <source>
        <dbReference type="Pfam" id="PF01156"/>
    </source>
</evidence>
<dbReference type="PRINTS" id="PR01488">
    <property type="entry name" value="RTXTOXINA"/>
</dbReference>
<dbReference type="SUPFAM" id="SSF51120">
    <property type="entry name" value="beta-Roll"/>
    <property type="match status" value="1"/>
</dbReference>
<dbReference type="InterPro" id="IPR003995">
    <property type="entry name" value="RTX_toxin_determinant-A"/>
</dbReference>
<evidence type="ECO:0000256" key="1">
    <source>
        <dbReference type="ARBA" id="ARBA00004370"/>
    </source>
</evidence>
<dbReference type="InterPro" id="IPR023186">
    <property type="entry name" value="IUNH"/>
</dbReference>
<proteinExistence type="predicted"/>
<evidence type="ECO:0000313" key="9">
    <source>
        <dbReference type="EMBL" id="MBD2777860.1"/>
    </source>
</evidence>
<reference evidence="9" key="1">
    <citation type="submission" date="2020-09" db="EMBL/GenBank/DDBJ databases">
        <title>Iningainema tapete sp. nov. (Scytonemataceae, Cyanobacteria) from greenhouses in central Florida (USA) produces two types of nodularin with biosynthetic potential for microcystin-LR and anabaenopeptins.</title>
        <authorList>
            <person name="Berthold D.E."/>
            <person name="Lefler F.W."/>
            <person name="Huang I.-S."/>
            <person name="Abdulla H."/>
            <person name="Zimba P.V."/>
            <person name="Laughinghouse H.D. IV."/>
        </authorList>
    </citation>
    <scope>NUCLEOTIDE SEQUENCE</scope>
    <source>
        <strain evidence="9">BLCCT55</strain>
    </source>
</reference>
<dbReference type="InterPro" id="IPR001910">
    <property type="entry name" value="Inosine/uridine_hydrolase_dom"/>
</dbReference>
<dbReference type="Gene3D" id="3.90.245.10">
    <property type="entry name" value="Ribonucleoside hydrolase-like"/>
    <property type="match status" value="1"/>
</dbReference>
<dbReference type="PROSITE" id="PS00330">
    <property type="entry name" value="HEMOLYSIN_CALCIUM"/>
    <property type="match status" value="2"/>
</dbReference>
<evidence type="ECO:0000256" key="6">
    <source>
        <dbReference type="ARBA" id="ARBA00023136"/>
    </source>
</evidence>
<protein>
    <submittedName>
        <fullName evidence="9">Nucleoside hydrolase</fullName>
    </submittedName>
</protein>
<dbReference type="SUPFAM" id="SSF53590">
    <property type="entry name" value="Nucleoside hydrolase"/>
    <property type="match status" value="1"/>
</dbReference>
<dbReference type="PRINTS" id="PR00313">
    <property type="entry name" value="CABNDNGRPT"/>
</dbReference>
<dbReference type="PANTHER" id="PTHR12304">
    <property type="entry name" value="INOSINE-URIDINE PREFERRING NUCLEOSIDE HYDROLASE"/>
    <property type="match status" value="1"/>
</dbReference>
<dbReference type="InterPro" id="IPR001343">
    <property type="entry name" value="Hemolysn_Ca-bd"/>
</dbReference>
<keyword evidence="5" id="KW-0843">Virulence</keyword>
<evidence type="ECO:0000256" key="3">
    <source>
        <dbReference type="ARBA" id="ARBA00022737"/>
    </source>
</evidence>
<gene>
    <name evidence="9" type="ORF">ICL16_38910</name>
</gene>